<keyword evidence="5" id="KW-1185">Reference proteome</keyword>
<evidence type="ECO:0000256" key="3">
    <source>
        <dbReference type="RuleBase" id="RU000363"/>
    </source>
</evidence>
<name>A0AA41XDM3_9MICO</name>
<keyword evidence="2" id="KW-0560">Oxidoreductase</keyword>
<evidence type="ECO:0000313" key="4">
    <source>
        <dbReference type="EMBL" id="MCS5726077.1"/>
    </source>
</evidence>
<evidence type="ECO:0000256" key="2">
    <source>
        <dbReference type="ARBA" id="ARBA00023002"/>
    </source>
</evidence>
<dbReference type="Pfam" id="PF00106">
    <property type="entry name" value="adh_short"/>
    <property type="match status" value="2"/>
</dbReference>
<evidence type="ECO:0000256" key="1">
    <source>
        <dbReference type="ARBA" id="ARBA00006484"/>
    </source>
</evidence>
<gene>
    <name evidence="4" type="ORF">N1028_09240</name>
</gene>
<accession>A0AA41XDM3</accession>
<dbReference type="SUPFAM" id="SSF51735">
    <property type="entry name" value="NAD(P)-binding Rossmann-fold domains"/>
    <property type="match status" value="1"/>
</dbReference>
<dbReference type="PANTHER" id="PTHR43157:SF31">
    <property type="entry name" value="PHOSPHATIDYLINOSITOL-GLYCAN BIOSYNTHESIS CLASS F PROTEIN"/>
    <property type="match status" value="1"/>
</dbReference>
<dbReference type="PRINTS" id="PR00080">
    <property type="entry name" value="SDRFAMILY"/>
</dbReference>
<dbReference type="GO" id="GO:0016491">
    <property type="term" value="F:oxidoreductase activity"/>
    <property type="evidence" value="ECO:0007669"/>
    <property type="project" value="UniProtKB-KW"/>
</dbReference>
<dbReference type="PANTHER" id="PTHR43157">
    <property type="entry name" value="PHOSPHATIDYLINOSITOL-GLYCAN BIOSYNTHESIS CLASS F PROTEIN-RELATED"/>
    <property type="match status" value="1"/>
</dbReference>
<dbReference type="Gene3D" id="3.40.50.720">
    <property type="entry name" value="NAD(P)-binding Rossmann-like Domain"/>
    <property type="match status" value="1"/>
</dbReference>
<dbReference type="InterPro" id="IPR036291">
    <property type="entry name" value="NAD(P)-bd_dom_sf"/>
</dbReference>
<sequence length="284" mass="30037">MSQQRTIVITGASSGIGTVTARHFAEAGERVIVVGRNPERTRSVADELGAEALVADFASFAEVRGLAAALQERTDSIDVLLNNAGGLISERTLTVDGHDATIQTNLYSHYLLTRLLLPELERAAATGEPGRGRVVTTASVANRWGRIDIDDLDYAHHPWRGGWRAYGTAKLAAILFTKELARRGAPAGIEAFSVHPGAVNTGFGATSPLIKLGNALTGSRWGITAEVGATPLIALAEASPVPTDSGAYFDRLKPHGRTAKQATDATLQRALWDRAAEVVGLPAD</sequence>
<organism evidence="4 5">
    <name type="scientific">Herbiconiux oxytropis</name>
    <dbReference type="NCBI Taxonomy" id="2970915"/>
    <lineage>
        <taxon>Bacteria</taxon>
        <taxon>Bacillati</taxon>
        <taxon>Actinomycetota</taxon>
        <taxon>Actinomycetes</taxon>
        <taxon>Micrococcales</taxon>
        <taxon>Microbacteriaceae</taxon>
        <taxon>Herbiconiux</taxon>
    </lineage>
</organism>
<dbReference type="Proteomes" id="UP001165587">
    <property type="component" value="Unassembled WGS sequence"/>
</dbReference>
<protein>
    <submittedName>
        <fullName evidence="4">SDR family NAD(P)-dependent oxidoreductase</fullName>
    </submittedName>
</protein>
<dbReference type="RefSeq" id="WP_259526862.1">
    <property type="nucleotide sequence ID" value="NZ_JANLCK010000004.1"/>
</dbReference>
<dbReference type="PROSITE" id="PS00061">
    <property type="entry name" value="ADH_SHORT"/>
    <property type="match status" value="1"/>
</dbReference>
<dbReference type="EMBL" id="JANLCK010000004">
    <property type="protein sequence ID" value="MCS5726077.1"/>
    <property type="molecule type" value="Genomic_DNA"/>
</dbReference>
<dbReference type="PRINTS" id="PR00081">
    <property type="entry name" value="GDHRDH"/>
</dbReference>
<dbReference type="InterPro" id="IPR020904">
    <property type="entry name" value="Sc_DH/Rdtase_CS"/>
</dbReference>
<evidence type="ECO:0000313" key="5">
    <source>
        <dbReference type="Proteomes" id="UP001165587"/>
    </source>
</evidence>
<dbReference type="AlphaFoldDB" id="A0AA41XDM3"/>
<comment type="caution">
    <text evidence="4">The sequence shown here is derived from an EMBL/GenBank/DDBJ whole genome shotgun (WGS) entry which is preliminary data.</text>
</comment>
<proteinExistence type="inferred from homology"/>
<comment type="similarity">
    <text evidence="1 3">Belongs to the short-chain dehydrogenases/reductases (SDR) family.</text>
</comment>
<reference evidence="4" key="1">
    <citation type="submission" date="2022-08" db="EMBL/GenBank/DDBJ databases">
        <authorList>
            <person name="Deng Y."/>
            <person name="Han X.-F."/>
            <person name="Zhang Y.-Q."/>
        </authorList>
    </citation>
    <scope>NUCLEOTIDE SEQUENCE</scope>
    <source>
        <strain evidence="4">CPCC 203407</strain>
    </source>
</reference>
<dbReference type="InterPro" id="IPR002347">
    <property type="entry name" value="SDR_fam"/>
</dbReference>